<dbReference type="InterPro" id="IPR006775">
    <property type="entry name" value="GH116_catalytic"/>
</dbReference>
<evidence type="ECO:0000259" key="2">
    <source>
        <dbReference type="Pfam" id="PF04685"/>
    </source>
</evidence>
<dbReference type="InterPro" id="IPR008928">
    <property type="entry name" value="6-hairpin_glycosidase_sf"/>
</dbReference>
<dbReference type="InterPro" id="IPR024462">
    <property type="entry name" value="GH116_N"/>
</dbReference>
<name>D2QUC4_SPILD</name>
<dbReference type="Pfam" id="PF04685">
    <property type="entry name" value="DUF608"/>
    <property type="match status" value="1"/>
</dbReference>
<keyword evidence="1" id="KW-0732">Signal</keyword>
<dbReference type="STRING" id="504472.Slin_6449"/>
<dbReference type="SUPFAM" id="SSF48208">
    <property type="entry name" value="Six-hairpin glycosidases"/>
    <property type="match status" value="1"/>
</dbReference>
<evidence type="ECO:0008006" key="6">
    <source>
        <dbReference type="Google" id="ProtNLM"/>
    </source>
</evidence>
<keyword evidence="5" id="KW-1185">Reference proteome</keyword>
<feature type="domain" description="Glycosyl-hydrolase family 116 catalytic region" evidence="2">
    <location>
        <begin position="478"/>
        <end position="767"/>
    </location>
</feature>
<feature type="signal peptide" evidence="1">
    <location>
        <begin position="1"/>
        <end position="18"/>
    </location>
</feature>
<accession>D2QUC4</accession>
<dbReference type="Pfam" id="PF12215">
    <property type="entry name" value="Glyco_hydr_116N"/>
    <property type="match status" value="1"/>
</dbReference>
<evidence type="ECO:0000259" key="3">
    <source>
        <dbReference type="Pfam" id="PF12215"/>
    </source>
</evidence>
<dbReference type="Proteomes" id="UP000002028">
    <property type="component" value="Chromosome"/>
</dbReference>
<sequence>MKKVIVLLLVFAAFTVKAQSSLWHPQAWPVLKRYDQQHLTRIALPLGGIGTGTVSLGGRGQLQDWEIMNRPAKGYSTVLTGNTAPFFAIHVLETKKTKALLGPLESHEYQHMEGRPVDHHGLPRFANASFETAYPFGQVNLSDATMPVSVRIKGFNPLVPTDADASGLPIAVLTYEVTNTGNQPITVSVCGSMHNFIGRDGSKNHKSWKGELEPQGAKQNRNQFRQENGLTGIYMYSDGVDKADAAWGTVALTTAESQGVSYRTSSVTNAWENALLDFWDDFSDDGKLTEKTTPADEDPMASLAVQKTIGPNQTQAFTFFLTWHFPNRFGWSKERVGNYYTTQYNDAWAVADKTVPLLPKLEQKTLQFVNALVQSSYPDEVKEAALFNTSTLRSQTVFRTEDGRMFGWEGIMDDVGSCQGSCTHVWNYEQATPFLFGNLAKTMRDVEFNYAMDDTGLMSFRVGLPLKKGFGGGVAAADGQMGTIMKFYRDWQLSGDTDFLRRYWPQVKQALAFAWVPGGWDANRDGVMEGAQHNTMDVEYFGPNPQMQLWYLGALKAASAMATAMNDRSFAQTCDQIFQKGSTWTDANLFNGDYYEQQVISPAGHLIAKGTFSGFNKVEQNDPAYQLAKGCLVDQLVGQFMAHVCGLGYLVNPDHIKTTLKSILKYNYRASMTDHFNNMRSYALGDEASLLMASWPKGRPKVPFPYFSEVMTGFEYTAAIGMLYENQTEPGLLCIRNIRNRFDGSKRNPFDEAECGHHYARAMVSWATTLALSGFQYSGVSQVMQFNGQEGTYFWSNGYAWGTCTKTKQANKLQVTLTVLQGQLPLKSLEIGDKRLVARSLKEGESFAGTLNYLSNK</sequence>
<dbReference type="PANTHER" id="PTHR12654:SF0">
    <property type="entry name" value="NON-LYSOSOMAL GLUCOSYLCERAMIDASE"/>
    <property type="match status" value="1"/>
</dbReference>
<dbReference type="KEGG" id="sli:Slin_6449"/>
<dbReference type="CAZy" id="GH116">
    <property type="family name" value="Glycoside Hydrolase Family 116"/>
</dbReference>
<organism evidence="4 5">
    <name type="scientific">Spirosoma linguale (strain ATCC 33905 / DSM 74 / LMG 10896 / Claus 1)</name>
    <dbReference type="NCBI Taxonomy" id="504472"/>
    <lineage>
        <taxon>Bacteria</taxon>
        <taxon>Pseudomonadati</taxon>
        <taxon>Bacteroidota</taxon>
        <taxon>Cytophagia</taxon>
        <taxon>Cytophagales</taxon>
        <taxon>Cytophagaceae</taxon>
        <taxon>Spirosoma</taxon>
    </lineage>
</organism>
<evidence type="ECO:0000313" key="4">
    <source>
        <dbReference type="EMBL" id="ADB42406.1"/>
    </source>
</evidence>
<protein>
    <recommendedName>
        <fullName evidence="6">Glucosylceramidase</fullName>
    </recommendedName>
</protein>
<dbReference type="EMBL" id="CP001769">
    <property type="protein sequence ID" value="ADB42406.1"/>
    <property type="molecule type" value="Genomic_DNA"/>
</dbReference>
<dbReference type="RefSeq" id="WP_012930890.1">
    <property type="nucleotide sequence ID" value="NC_013730.1"/>
</dbReference>
<gene>
    <name evidence="4" type="ordered locus">Slin_6449</name>
</gene>
<dbReference type="eggNOG" id="COG4354">
    <property type="taxonomic scope" value="Bacteria"/>
</dbReference>
<dbReference type="GO" id="GO:0008422">
    <property type="term" value="F:beta-glucosidase activity"/>
    <property type="evidence" value="ECO:0007669"/>
    <property type="project" value="TreeGrafter"/>
</dbReference>
<proteinExistence type="predicted"/>
<dbReference type="InterPro" id="IPR012341">
    <property type="entry name" value="6hp_glycosidase-like_sf"/>
</dbReference>
<dbReference type="HOGENOM" id="CLU_010759_0_0_10"/>
<feature type="chain" id="PRO_5003034286" description="Glucosylceramidase" evidence="1">
    <location>
        <begin position="19"/>
        <end position="857"/>
    </location>
</feature>
<feature type="domain" description="Glycosyl-hydrolase family 116 N-terminal" evidence="3">
    <location>
        <begin position="43"/>
        <end position="354"/>
    </location>
</feature>
<reference evidence="4 5" key="1">
    <citation type="journal article" date="2010" name="Stand. Genomic Sci.">
        <title>Complete genome sequence of Spirosoma linguale type strain (1).</title>
        <authorList>
            <person name="Lail K."/>
            <person name="Sikorski J."/>
            <person name="Saunders E."/>
            <person name="Lapidus A."/>
            <person name="Glavina Del Rio T."/>
            <person name="Copeland A."/>
            <person name="Tice H."/>
            <person name="Cheng J.-F."/>
            <person name="Lucas S."/>
            <person name="Nolan M."/>
            <person name="Bruce D."/>
            <person name="Goodwin L."/>
            <person name="Pitluck S."/>
            <person name="Ivanova N."/>
            <person name="Mavromatis K."/>
            <person name="Ovchinnikova G."/>
            <person name="Pati A."/>
            <person name="Chen A."/>
            <person name="Palaniappan K."/>
            <person name="Land M."/>
            <person name="Hauser L."/>
            <person name="Chang Y.-J."/>
            <person name="Jeffries C.D."/>
            <person name="Chain P."/>
            <person name="Brettin T."/>
            <person name="Detter J.C."/>
            <person name="Schuetze A."/>
            <person name="Rohde M."/>
            <person name="Tindall B.J."/>
            <person name="Goeker M."/>
            <person name="Bristow J."/>
            <person name="Eisen J.A."/>
            <person name="Markowitz V."/>
            <person name="Hugenholtz P."/>
            <person name="Kyrpides N.C."/>
            <person name="Klenk H.-P."/>
            <person name="Chen F."/>
        </authorList>
    </citation>
    <scope>NUCLEOTIDE SEQUENCE [LARGE SCALE GENOMIC DNA]</scope>
    <source>
        <strain evidence="5">ATCC 33905 / DSM 74 / LMG 10896 / Claus 1</strain>
    </source>
</reference>
<evidence type="ECO:0000313" key="5">
    <source>
        <dbReference type="Proteomes" id="UP000002028"/>
    </source>
</evidence>
<dbReference type="AlphaFoldDB" id="D2QUC4"/>
<dbReference type="PANTHER" id="PTHR12654">
    <property type="entry name" value="BILE ACID BETA-GLUCOSIDASE-RELATED"/>
    <property type="match status" value="1"/>
</dbReference>
<dbReference type="GO" id="GO:0005975">
    <property type="term" value="P:carbohydrate metabolic process"/>
    <property type="evidence" value="ECO:0007669"/>
    <property type="project" value="InterPro"/>
</dbReference>
<evidence type="ECO:0000256" key="1">
    <source>
        <dbReference type="SAM" id="SignalP"/>
    </source>
</evidence>
<dbReference type="Gene3D" id="1.50.10.10">
    <property type="match status" value="1"/>
</dbReference>
<dbReference type="InterPro" id="IPR052566">
    <property type="entry name" value="Non-lysos_glucosylceramidase"/>
</dbReference>